<dbReference type="Proteomes" id="UP000218627">
    <property type="component" value="Unassembled WGS sequence"/>
</dbReference>
<proteinExistence type="predicted"/>
<evidence type="ECO:0000313" key="1">
    <source>
        <dbReference type="EMBL" id="SNZ11505.1"/>
    </source>
</evidence>
<evidence type="ECO:0000313" key="2">
    <source>
        <dbReference type="Proteomes" id="UP000218627"/>
    </source>
</evidence>
<dbReference type="RefSeq" id="WP_096600279.1">
    <property type="nucleotide sequence ID" value="NZ_OBEN01000001.1"/>
</dbReference>
<gene>
    <name evidence="1" type="ORF">SAMN06265353_0257</name>
</gene>
<keyword evidence="2" id="KW-1185">Reference proteome</keyword>
<evidence type="ECO:0008006" key="3">
    <source>
        <dbReference type="Google" id="ProtNLM"/>
    </source>
</evidence>
<accession>A0A285NPV9</accession>
<sequence length="542" mass="61544">MKRVFLLSALFLYACGGGGGKEEITNFTNPEPNIPLECYTDTGIVRYSRAIANPCYVCHTQANTPYANEKTDFDLTLKYSFPREILKLGNPWLNATRPDLTLAGIPMPSDAQVQSYIRQDNWMAAYQKRGEGDLKYFPDLPPIYTYSGGAYQLVNIDSEGFVGSTGWRVFKWKPFPGFFPTNGRIDSTFIRLDRPFREKGGNFDKATYKKNLAIVECAIKGVSPGNLCSDTEVGDFIMPDRYEGDASSVPVITYQYPPGTEFAHPIYYLDPQNTISFKSLRIREMRYMRKLAYAEKRKEQEEEEEGFFWDKGAVFNASKNWLMVGFIEDKDGKLRPQNAQEMKFCIACHGSIGGSVDATFTYWRKVPGAKGWMEQDYNLVVKNIKDWTYASLEGNIGPEIKRILPFVKGEYQLYFSMTNGGDHFRSNQEILPRISKDINKISLILSPQDNIITNPNLINYLDDEGYIKPELFLPSPERAYGIDKQYMRVVSAQGFIFGRDVFDRPFGISSGGNSLERLDAVESTGIKEAGIWAIIKTILFLK</sequence>
<protein>
    <recommendedName>
        <fullName evidence="3">Cytochrome c domain-containing protein</fullName>
    </recommendedName>
</protein>
<name>A0A285NPV9_9AQUI</name>
<dbReference type="OrthoDB" id="8692at2"/>
<dbReference type="EMBL" id="OBEN01000001">
    <property type="protein sequence ID" value="SNZ11505.1"/>
    <property type="molecule type" value="Genomic_DNA"/>
</dbReference>
<dbReference type="PROSITE" id="PS51257">
    <property type="entry name" value="PROKAR_LIPOPROTEIN"/>
    <property type="match status" value="1"/>
</dbReference>
<dbReference type="AlphaFoldDB" id="A0A285NPV9"/>
<organism evidence="1 2">
    <name type="scientific">Hydrogenobacter hydrogenophilus</name>
    <dbReference type="NCBI Taxonomy" id="35835"/>
    <lineage>
        <taxon>Bacteria</taxon>
        <taxon>Pseudomonadati</taxon>
        <taxon>Aquificota</taxon>
        <taxon>Aquificia</taxon>
        <taxon>Aquificales</taxon>
        <taxon>Aquificaceae</taxon>
        <taxon>Hydrogenobacter</taxon>
    </lineage>
</organism>
<reference evidence="2" key="1">
    <citation type="submission" date="2017-09" db="EMBL/GenBank/DDBJ databases">
        <authorList>
            <person name="Varghese N."/>
            <person name="Submissions S."/>
        </authorList>
    </citation>
    <scope>NUCLEOTIDE SEQUENCE [LARGE SCALE GENOMIC DNA]</scope>
    <source>
        <strain evidence="2">DSM 2913</strain>
    </source>
</reference>